<evidence type="ECO:0000313" key="2">
    <source>
        <dbReference type="Proteomes" id="UP001249851"/>
    </source>
</evidence>
<organism evidence="1 2">
    <name type="scientific">Acropora cervicornis</name>
    <name type="common">Staghorn coral</name>
    <dbReference type="NCBI Taxonomy" id="6130"/>
    <lineage>
        <taxon>Eukaryota</taxon>
        <taxon>Metazoa</taxon>
        <taxon>Cnidaria</taxon>
        <taxon>Anthozoa</taxon>
        <taxon>Hexacorallia</taxon>
        <taxon>Scleractinia</taxon>
        <taxon>Astrocoeniina</taxon>
        <taxon>Acroporidae</taxon>
        <taxon>Acropora</taxon>
    </lineage>
</organism>
<evidence type="ECO:0000313" key="1">
    <source>
        <dbReference type="EMBL" id="KAK2562195.1"/>
    </source>
</evidence>
<reference evidence="1" key="1">
    <citation type="journal article" date="2023" name="G3 (Bethesda)">
        <title>Whole genome assembly and annotation of the endangered Caribbean coral Acropora cervicornis.</title>
        <authorList>
            <person name="Selwyn J.D."/>
            <person name="Vollmer S.V."/>
        </authorList>
    </citation>
    <scope>NUCLEOTIDE SEQUENCE</scope>
    <source>
        <strain evidence="1">K2</strain>
    </source>
</reference>
<dbReference type="Proteomes" id="UP001249851">
    <property type="component" value="Unassembled WGS sequence"/>
</dbReference>
<comment type="caution">
    <text evidence="1">The sequence shown here is derived from an EMBL/GenBank/DDBJ whole genome shotgun (WGS) entry which is preliminary data.</text>
</comment>
<gene>
    <name evidence="1" type="ORF">P5673_014970</name>
</gene>
<dbReference type="AlphaFoldDB" id="A0AAD9QJR9"/>
<reference evidence="1" key="2">
    <citation type="journal article" date="2023" name="Science">
        <title>Genomic signatures of disease resistance in endangered staghorn corals.</title>
        <authorList>
            <person name="Vollmer S.V."/>
            <person name="Selwyn J.D."/>
            <person name="Despard B.A."/>
            <person name="Roesel C.L."/>
        </authorList>
    </citation>
    <scope>NUCLEOTIDE SEQUENCE</scope>
    <source>
        <strain evidence="1">K2</strain>
    </source>
</reference>
<proteinExistence type="predicted"/>
<name>A0AAD9QJR9_ACRCE</name>
<sequence>MDAKYLHFQMIVRELPSPLKHLLAPSCHSARFRRKMLDLEETATTVHTQSANPQFSQELKATSAYIYSPVVTVIGWGIHAFM</sequence>
<dbReference type="EMBL" id="JARQWQ010000030">
    <property type="protein sequence ID" value="KAK2562195.1"/>
    <property type="molecule type" value="Genomic_DNA"/>
</dbReference>
<keyword evidence="2" id="KW-1185">Reference proteome</keyword>
<protein>
    <submittedName>
        <fullName evidence="1">Uncharacterized protein</fullName>
    </submittedName>
</protein>
<accession>A0AAD9QJR9</accession>